<comment type="caution">
    <text evidence="1">The sequence shown here is derived from an EMBL/GenBank/DDBJ whole genome shotgun (WGS) entry which is preliminary data.</text>
</comment>
<evidence type="ECO:0000313" key="2">
    <source>
        <dbReference type="Proteomes" id="UP000824120"/>
    </source>
</evidence>
<protein>
    <submittedName>
        <fullName evidence="1">Uncharacterized protein</fullName>
    </submittedName>
</protein>
<dbReference type="EMBL" id="JACXVP010000003">
    <property type="protein sequence ID" value="KAG5615329.1"/>
    <property type="molecule type" value="Genomic_DNA"/>
</dbReference>
<accession>A0A9J5ZT09</accession>
<dbReference type="OrthoDB" id="1303972at2759"/>
<feature type="non-terminal residue" evidence="1">
    <location>
        <position position="97"/>
    </location>
</feature>
<dbReference type="Proteomes" id="UP000824120">
    <property type="component" value="Chromosome 3"/>
</dbReference>
<sequence>MESLCKFKPLNLPALVLEHMYKTFVKLKGKHGMGYGYFLTKVFNPLNVPGSSTLVECEFIEVKIGKLSNMSQLVAEWNQLKHELEEMTELVGKKNAE</sequence>
<gene>
    <name evidence="1" type="ORF">H5410_015153</name>
</gene>
<name>A0A9J5ZT09_SOLCO</name>
<keyword evidence="2" id="KW-1185">Reference proteome</keyword>
<dbReference type="AlphaFoldDB" id="A0A9J5ZT09"/>
<evidence type="ECO:0000313" key="1">
    <source>
        <dbReference type="EMBL" id="KAG5615329.1"/>
    </source>
</evidence>
<organism evidence="1 2">
    <name type="scientific">Solanum commersonii</name>
    <name type="common">Commerson's wild potato</name>
    <name type="synonym">Commerson's nightshade</name>
    <dbReference type="NCBI Taxonomy" id="4109"/>
    <lineage>
        <taxon>Eukaryota</taxon>
        <taxon>Viridiplantae</taxon>
        <taxon>Streptophyta</taxon>
        <taxon>Embryophyta</taxon>
        <taxon>Tracheophyta</taxon>
        <taxon>Spermatophyta</taxon>
        <taxon>Magnoliopsida</taxon>
        <taxon>eudicotyledons</taxon>
        <taxon>Gunneridae</taxon>
        <taxon>Pentapetalae</taxon>
        <taxon>asterids</taxon>
        <taxon>lamiids</taxon>
        <taxon>Solanales</taxon>
        <taxon>Solanaceae</taxon>
        <taxon>Solanoideae</taxon>
        <taxon>Solaneae</taxon>
        <taxon>Solanum</taxon>
    </lineage>
</organism>
<reference evidence="1 2" key="1">
    <citation type="submission" date="2020-09" db="EMBL/GenBank/DDBJ databases">
        <title>De no assembly of potato wild relative species, Solanum commersonii.</title>
        <authorList>
            <person name="Cho K."/>
        </authorList>
    </citation>
    <scope>NUCLEOTIDE SEQUENCE [LARGE SCALE GENOMIC DNA]</scope>
    <source>
        <strain evidence="1">LZ3.2</strain>
        <tissue evidence="1">Leaf</tissue>
    </source>
</reference>
<proteinExistence type="predicted"/>